<sequence>MNSYQLISKLRKVRDDTYLTTAAQALYHELVAICNDMKWKDVFKKKNSDLCSILNMSEKTLIKSRSDLSDAGLLYFQSTKDKRIGCYYSFTTVISSVYFTDESTDDSTDETTDDNNGGGEISPVETPVETPVKCLDDNLPSSVVSSGKCLDETQIPPIIIDNINIKQEESLAHTHESTPPTKKKSRKEKGDETPLVYPFTSIAFMSAWETLRKTPKWKKKLNLALQMSLDKLGKFEEEFAIRQIERAIESEWVGVVFTGTERDYQEWLKQKHGNNQNNRGDNSGSEAKPAGIKSISFG</sequence>
<evidence type="ECO:0000256" key="1">
    <source>
        <dbReference type="SAM" id="MobiDB-lite"/>
    </source>
</evidence>
<feature type="region of interest" description="Disordered" evidence="1">
    <location>
        <begin position="268"/>
        <end position="298"/>
    </location>
</feature>
<protein>
    <submittedName>
        <fullName evidence="2">Uncharacterized protein</fullName>
    </submittedName>
</protein>
<feature type="compositionally biased region" description="Polar residues" evidence="1">
    <location>
        <begin position="273"/>
        <end position="285"/>
    </location>
</feature>
<feature type="region of interest" description="Disordered" evidence="1">
    <location>
        <begin position="170"/>
        <end position="192"/>
    </location>
</feature>
<gene>
    <name evidence="2" type="ORF">ERS852557_03074</name>
</gene>
<name>A0A174USJ8_BACT4</name>
<accession>A0A174USJ8</accession>
<feature type="region of interest" description="Disordered" evidence="1">
    <location>
        <begin position="102"/>
        <end position="132"/>
    </location>
</feature>
<evidence type="ECO:0000313" key="3">
    <source>
        <dbReference type="Proteomes" id="UP000095541"/>
    </source>
</evidence>
<evidence type="ECO:0000313" key="2">
    <source>
        <dbReference type="EMBL" id="CUQ22760.1"/>
    </source>
</evidence>
<organism evidence="2 3">
    <name type="scientific">Bacteroides thetaiotaomicron</name>
    <dbReference type="NCBI Taxonomy" id="818"/>
    <lineage>
        <taxon>Bacteria</taxon>
        <taxon>Pseudomonadati</taxon>
        <taxon>Bacteroidota</taxon>
        <taxon>Bacteroidia</taxon>
        <taxon>Bacteroidales</taxon>
        <taxon>Bacteroidaceae</taxon>
        <taxon>Bacteroides</taxon>
    </lineage>
</organism>
<dbReference type="RefSeq" id="WP_055219855.1">
    <property type="nucleotide sequence ID" value="NZ_CZBI01000004.1"/>
</dbReference>
<dbReference type="EMBL" id="CZBI01000004">
    <property type="protein sequence ID" value="CUQ22760.1"/>
    <property type="molecule type" value="Genomic_DNA"/>
</dbReference>
<feature type="compositionally biased region" description="Acidic residues" evidence="1">
    <location>
        <begin position="102"/>
        <end position="113"/>
    </location>
</feature>
<proteinExistence type="predicted"/>
<dbReference type="Proteomes" id="UP000095541">
    <property type="component" value="Unassembled WGS sequence"/>
</dbReference>
<reference evidence="2 3" key="1">
    <citation type="submission" date="2015-09" db="EMBL/GenBank/DDBJ databases">
        <authorList>
            <consortium name="Pathogen Informatics"/>
        </authorList>
    </citation>
    <scope>NUCLEOTIDE SEQUENCE [LARGE SCALE GENOMIC DNA]</scope>
    <source>
        <strain evidence="2 3">2789STDY5834945</strain>
    </source>
</reference>
<dbReference type="AlphaFoldDB" id="A0A174USJ8"/>